<organism evidence="2 3">
    <name type="scientific">Cimex lectularius</name>
    <name type="common">Bed bug</name>
    <name type="synonym">Acanthia lectularia</name>
    <dbReference type="NCBI Taxonomy" id="79782"/>
    <lineage>
        <taxon>Eukaryota</taxon>
        <taxon>Metazoa</taxon>
        <taxon>Ecdysozoa</taxon>
        <taxon>Arthropoda</taxon>
        <taxon>Hexapoda</taxon>
        <taxon>Insecta</taxon>
        <taxon>Pterygota</taxon>
        <taxon>Neoptera</taxon>
        <taxon>Paraneoptera</taxon>
        <taxon>Hemiptera</taxon>
        <taxon>Heteroptera</taxon>
        <taxon>Panheteroptera</taxon>
        <taxon>Cimicomorpha</taxon>
        <taxon>Cimicidae</taxon>
        <taxon>Cimex</taxon>
    </lineage>
</organism>
<dbReference type="EnsemblMetazoa" id="XM_014388264.2">
    <property type="protein sequence ID" value="XP_014243750.1"/>
    <property type="gene ID" value="LOC106663439"/>
</dbReference>
<protein>
    <submittedName>
        <fullName evidence="2">Uncharacterized protein</fullName>
    </submittedName>
</protein>
<feature type="compositionally biased region" description="Basic residues" evidence="1">
    <location>
        <begin position="98"/>
        <end position="109"/>
    </location>
</feature>
<name>A0A8I6RCX7_CIMLE</name>
<feature type="region of interest" description="Disordered" evidence="1">
    <location>
        <begin position="96"/>
        <end position="138"/>
    </location>
</feature>
<dbReference type="KEGG" id="clec:106663439"/>
<keyword evidence="3" id="KW-1185">Reference proteome</keyword>
<sequence length="138" mass="16673">MSKISLLRVKEKKDQSTCMSPSFLSQFNNVKKKKRKVYPYECRQQYSLEKEPEKNESEEKTQIEKINMGYLNMLKTHRKKVIESLMVQTCWRQFKPEPHRRKRRKKKNPRTIEPLPELIISGEESDDQQQLKPPFYIN</sequence>
<evidence type="ECO:0000256" key="1">
    <source>
        <dbReference type="SAM" id="MobiDB-lite"/>
    </source>
</evidence>
<proteinExistence type="predicted"/>
<accession>A0A8I6RCX7</accession>
<reference evidence="2" key="1">
    <citation type="submission" date="2022-01" db="UniProtKB">
        <authorList>
            <consortium name="EnsemblMetazoa"/>
        </authorList>
    </citation>
    <scope>IDENTIFICATION</scope>
</reference>
<dbReference type="Proteomes" id="UP000494040">
    <property type="component" value="Unassembled WGS sequence"/>
</dbReference>
<dbReference type="OrthoDB" id="10536961at2759"/>
<dbReference type="RefSeq" id="XP_014243750.1">
    <property type="nucleotide sequence ID" value="XM_014388264.2"/>
</dbReference>
<evidence type="ECO:0000313" key="3">
    <source>
        <dbReference type="Proteomes" id="UP000494040"/>
    </source>
</evidence>
<dbReference type="GeneID" id="106663439"/>
<dbReference type="AlphaFoldDB" id="A0A8I6RCX7"/>
<evidence type="ECO:0000313" key="2">
    <source>
        <dbReference type="EnsemblMetazoa" id="XP_014243750.1"/>
    </source>
</evidence>